<evidence type="ECO:0000256" key="7">
    <source>
        <dbReference type="ARBA" id="ARBA00023125"/>
    </source>
</evidence>
<dbReference type="InterPro" id="IPR000536">
    <property type="entry name" value="Nucl_hrmn_rcpt_lig-bd"/>
</dbReference>
<dbReference type="Proteomes" id="UP000483820">
    <property type="component" value="Chromosome V"/>
</dbReference>
<dbReference type="EMBL" id="WUAV01000005">
    <property type="protein sequence ID" value="KAF1753443.1"/>
    <property type="molecule type" value="Genomic_DNA"/>
</dbReference>
<evidence type="ECO:0000256" key="2">
    <source>
        <dbReference type="ARBA" id="ARBA00005993"/>
    </source>
</evidence>
<dbReference type="InterPro" id="IPR035500">
    <property type="entry name" value="NHR-like_dom_sf"/>
</dbReference>
<comment type="subcellular location">
    <subcellularLocation>
        <location evidence="1 11">Nucleus</location>
    </subcellularLocation>
</comment>
<sequence length="761" mass="88762">MSSIVCSDEPCKVCAQPAHGKHFGVVSCRACAAFFRRTASRELREKVQVCDPVTCVIYENDRYRCKYCRLQKCYDVGMDSAKFQTNRDLISNSNIYKKKLKVSLPQSLSNFLGRPEFILCCEPDKVSNVKTVIDVSDLVFKATRILREDVLLYPFKFDNSLERLTFGMEDMKTRKLNKKLQLLKTLGKPESLMFFEKNFISAAQWFAGFPEFPELDMNIDILKSSWLLWLRLGKLAETAEYQKKKMLGTEVLMCSEGTCVNIDKVNIDLSWCTNYSVEQLRSFMMSGFDEYWKKSIDSLIQLEPTNVELNFMLIQLCLNEAGKKFQGKILEATDKLILIQANNLHDYYTKKLKMPNYSSRLAKMMKLNKEMEADVRERKEMSRIARVFDLFSIEYSHPEIRSANWNFKARGLWCEKQNCVIFKDGKYKCKECRLKKCQQVGMDTRKFQNNRDLLSSTNTFPDRMSPSLANFLGRPEFILCCEPMKEAHVKSIIDVKYLIEKGMKILAEEPSSIPYKFENSLERLTLAMETKTLKKVDQKLQVVTTVGKREALLFWEQTFIAAARWFTGFSEFMELGMDIKSSWQLFNRLQKLAESAELHRKRVLGDNEFVCAEGTSMSFDKIKIDWSWCTNYSFEQMRVFFTPNVATHWKSPVDTLIELEPSNVELTFMLIQLCLHQAGKKYQGKVLEATDRLIQIQADNLHDYYTKKLKMPYYSGRLTKLIKVNKAIETEVRERKERSHIAWVFNLFSIEYSHPEMFEAS</sequence>
<feature type="domain" description="Nuclear receptor" evidence="12">
    <location>
        <begin position="8"/>
        <end position="85"/>
    </location>
</feature>
<dbReference type="InterPro" id="IPR001628">
    <property type="entry name" value="Znf_hrmn_rcpt"/>
</dbReference>
<accession>A0A6A5GFK0</accession>
<keyword evidence="7 11" id="KW-0238">DNA-binding</keyword>
<dbReference type="PANTHER" id="PTHR45680">
    <property type="entry name" value="NUCLEAR HORMONE RECEPTOR FAMILY"/>
    <property type="match status" value="1"/>
</dbReference>
<dbReference type="GO" id="GO:0005634">
    <property type="term" value="C:nucleus"/>
    <property type="evidence" value="ECO:0007669"/>
    <property type="project" value="UniProtKB-SubCell"/>
</dbReference>
<gene>
    <name evidence="14" type="ORF">GCK72_020000</name>
</gene>
<evidence type="ECO:0000259" key="13">
    <source>
        <dbReference type="PROSITE" id="PS51843"/>
    </source>
</evidence>
<dbReference type="SMART" id="SM00430">
    <property type="entry name" value="HOLI"/>
    <property type="match status" value="2"/>
</dbReference>
<dbReference type="GO" id="GO:0008270">
    <property type="term" value="F:zinc ion binding"/>
    <property type="evidence" value="ECO:0007669"/>
    <property type="project" value="UniProtKB-KW"/>
</dbReference>
<dbReference type="CDD" id="cd06960">
    <property type="entry name" value="NR_DBD_HNF4A"/>
    <property type="match status" value="1"/>
</dbReference>
<dbReference type="KEGG" id="crq:GCK72_020000"/>
<evidence type="ECO:0000256" key="1">
    <source>
        <dbReference type="ARBA" id="ARBA00004123"/>
    </source>
</evidence>
<keyword evidence="8 11" id="KW-0804">Transcription</keyword>
<dbReference type="SUPFAM" id="SSF48508">
    <property type="entry name" value="Nuclear receptor ligand-binding domain"/>
    <property type="match status" value="2"/>
</dbReference>
<dbReference type="Gene3D" id="3.30.50.10">
    <property type="entry name" value="Erythroid Transcription Factor GATA-1, subunit A"/>
    <property type="match status" value="2"/>
</dbReference>
<evidence type="ECO:0000256" key="5">
    <source>
        <dbReference type="ARBA" id="ARBA00022833"/>
    </source>
</evidence>
<dbReference type="SMART" id="SM00399">
    <property type="entry name" value="ZnF_C4"/>
    <property type="match status" value="1"/>
</dbReference>
<protein>
    <submittedName>
        <fullName evidence="14">Uncharacterized protein</fullName>
    </submittedName>
</protein>
<dbReference type="Pfam" id="PF00105">
    <property type="entry name" value="zf-C4"/>
    <property type="match status" value="2"/>
</dbReference>
<keyword evidence="6 11" id="KW-0805">Transcription regulation</keyword>
<evidence type="ECO:0000313" key="14">
    <source>
        <dbReference type="EMBL" id="KAF1753443.1"/>
    </source>
</evidence>
<proteinExistence type="inferred from homology"/>
<organism evidence="14 15">
    <name type="scientific">Caenorhabditis remanei</name>
    <name type="common">Caenorhabditis vulgaris</name>
    <dbReference type="NCBI Taxonomy" id="31234"/>
    <lineage>
        <taxon>Eukaryota</taxon>
        <taxon>Metazoa</taxon>
        <taxon>Ecdysozoa</taxon>
        <taxon>Nematoda</taxon>
        <taxon>Chromadorea</taxon>
        <taxon>Rhabditida</taxon>
        <taxon>Rhabditina</taxon>
        <taxon>Rhabditomorpha</taxon>
        <taxon>Rhabditoidea</taxon>
        <taxon>Rhabditidae</taxon>
        <taxon>Peloderinae</taxon>
        <taxon>Caenorhabditis</taxon>
    </lineage>
</organism>
<dbReference type="GO" id="GO:0003700">
    <property type="term" value="F:DNA-binding transcription factor activity"/>
    <property type="evidence" value="ECO:0007669"/>
    <property type="project" value="InterPro"/>
</dbReference>
<evidence type="ECO:0000313" key="15">
    <source>
        <dbReference type="Proteomes" id="UP000483820"/>
    </source>
</evidence>
<evidence type="ECO:0000259" key="12">
    <source>
        <dbReference type="PROSITE" id="PS51030"/>
    </source>
</evidence>
<feature type="domain" description="NR LBD" evidence="13">
    <location>
        <begin position="494"/>
        <end position="761"/>
    </location>
</feature>
<dbReference type="GeneID" id="9818124"/>
<dbReference type="PROSITE" id="PS51030">
    <property type="entry name" value="NUCLEAR_REC_DBD_2"/>
    <property type="match status" value="1"/>
</dbReference>
<dbReference type="InterPro" id="IPR049636">
    <property type="entry name" value="HNF4-like_DBD"/>
</dbReference>
<dbReference type="RefSeq" id="XP_053582241.1">
    <property type="nucleotide sequence ID" value="XM_053733328.1"/>
</dbReference>
<evidence type="ECO:0000256" key="6">
    <source>
        <dbReference type="ARBA" id="ARBA00023015"/>
    </source>
</evidence>
<keyword evidence="3 11" id="KW-0479">Metal-binding</keyword>
<evidence type="ECO:0000256" key="9">
    <source>
        <dbReference type="ARBA" id="ARBA00023170"/>
    </source>
</evidence>
<evidence type="ECO:0000256" key="10">
    <source>
        <dbReference type="ARBA" id="ARBA00023242"/>
    </source>
</evidence>
<keyword evidence="4 11" id="KW-0863">Zinc-finger</keyword>
<dbReference type="PRINTS" id="PR00047">
    <property type="entry name" value="STROIDFINGER"/>
</dbReference>
<dbReference type="PROSITE" id="PS00031">
    <property type="entry name" value="NUCLEAR_REC_DBD_1"/>
    <property type="match status" value="1"/>
</dbReference>
<feature type="domain" description="NR LBD" evidence="13">
    <location>
        <begin position="160"/>
        <end position="404"/>
    </location>
</feature>
<dbReference type="InterPro" id="IPR013088">
    <property type="entry name" value="Znf_NHR/GATA"/>
</dbReference>
<keyword evidence="5 11" id="KW-0862">Zinc</keyword>
<dbReference type="Gene3D" id="1.10.565.10">
    <property type="entry name" value="Retinoid X Receptor"/>
    <property type="match status" value="2"/>
</dbReference>
<comment type="caution">
    <text evidence="14">The sequence shown here is derived from an EMBL/GenBank/DDBJ whole genome shotgun (WGS) entry which is preliminary data.</text>
</comment>
<name>A0A6A5GFK0_CAERE</name>
<dbReference type="CTD" id="9818124"/>
<dbReference type="SUPFAM" id="SSF57716">
    <property type="entry name" value="Glucocorticoid receptor-like (DNA-binding domain)"/>
    <property type="match status" value="2"/>
</dbReference>
<evidence type="ECO:0000256" key="4">
    <source>
        <dbReference type="ARBA" id="ARBA00022771"/>
    </source>
</evidence>
<dbReference type="PROSITE" id="PS51843">
    <property type="entry name" value="NR_LBD"/>
    <property type="match status" value="2"/>
</dbReference>
<dbReference type="AlphaFoldDB" id="A0A6A5GFK0"/>
<dbReference type="GO" id="GO:0000978">
    <property type="term" value="F:RNA polymerase II cis-regulatory region sequence-specific DNA binding"/>
    <property type="evidence" value="ECO:0007669"/>
    <property type="project" value="InterPro"/>
</dbReference>
<dbReference type="InterPro" id="IPR051152">
    <property type="entry name" value="C.elegans_Orphan_NR"/>
</dbReference>
<dbReference type="Pfam" id="PF00104">
    <property type="entry name" value="Hormone_recep"/>
    <property type="match status" value="2"/>
</dbReference>
<evidence type="ECO:0000256" key="11">
    <source>
        <dbReference type="RuleBase" id="RU004334"/>
    </source>
</evidence>
<comment type="similarity">
    <text evidence="2 11">Belongs to the nuclear hormone receptor family.</text>
</comment>
<evidence type="ECO:0000256" key="3">
    <source>
        <dbReference type="ARBA" id="ARBA00022723"/>
    </source>
</evidence>
<dbReference type="PANTHER" id="PTHR45680:SF9">
    <property type="entry name" value="NUCLEAR HORMONE RECEPTOR FAMILY-RELATED"/>
    <property type="match status" value="1"/>
</dbReference>
<evidence type="ECO:0000256" key="8">
    <source>
        <dbReference type="ARBA" id="ARBA00023163"/>
    </source>
</evidence>
<keyword evidence="9 11" id="KW-0675">Receptor</keyword>
<reference evidence="14 15" key="1">
    <citation type="submission" date="2019-12" db="EMBL/GenBank/DDBJ databases">
        <title>Chromosome-level assembly of the Caenorhabditis remanei genome.</title>
        <authorList>
            <person name="Teterina A.A."/>
            <person name="Willis J.H."/>
            <person name="Phillips P.C."/>
        </authorList>
    </citation>
    <scope>NUCLEOTIDE SEQUENCE [LARGE SCALE GENOMIC DNA]</scope>
    <source>
        <strain evidence="14 15">PX506</strain>
        <tissue evidence="14">Whole organism</tissue>
    </source>
</reference>
<keyword evidence="10 11" id="KW-0539">Nucleus</keyword>